<protein>
    <submittedName>
        <fullName evidence="1">Uncharacterized protein</fullName>
    </submittedName>
</protein>
<evidence type="ECO:0000313" key="2">
    <source>
        <dbReference type="Proteomes" id="UP000230553"/>
    </source>
</evidence>
<sequence length="132" mass="15136">MFNYNTLEKDIERLSREVVEKKNLPEHKETPERELIKQVITPLIFQIKRQASGTANNFQSVSDAEETVLPDYLKDSPAEIKLQVEKLVESVFSDGLEKTIKKAVSLNAFVLDAFHDALTDKLYSELKSRKLI</sequence>
<name>A0A2M7TF99_9BACT</name>
<comment type="caution">
    <text evidence="1">The sequence shown here is derived from an EMBL/GenBank/DDBJ whole genome shotgun (WGS) entry which is preliminary data.</text>
</comment>
<evidence type="ECO:0000313" key="1">
    <source>
        <dbReference type="EMBL" id="PIZ44478.1"/>
    </source>
</evidence>
<reference evidence="2" key="1">
    <citation type="submission" date="2017-09" db="EMBL/GenBank/DDBJ databases">
        <title>Depth-based differentiation of microbial function through sediment-hosted aquifers and enrichment of novel symbionts in the deep terrestrial subsurface.</title>
        <authorList>
            <person name="Probst A.J."/>
            <person name="Ladd B."/>
            <person name="Jarett J.K."/>
            <person name="Geller-Mcgrath D.E."/>
            <person name="Sieber C.M.K."/>
            <person name="Emerson J.B."/>
            <person name="Anantharaman K."/>
            <person name="Thomas B.C."/>
            <person name="Malmstrom R."/>
            <person name="Stieglmeier M."/>
            <person name="Klingl A."/>
            <person name="Woyke T."/>
            <person name="Ryan C.M."/>
            <person name="Banfield J.F."/>
        </authorList>
    </citation>
    <scope>NUCLEOTIDE SEQUENCE [LARGE SCALE GENOMIC DNA]</scope>
</reference>
<dbReference type="Proteomes" id="UP000230553">
    <property type="component" value="Unassembled WGS sequence"/>
</dbReference>
<accession>A0A2M7TF99</accession>
<gene>
    <name evidence="1" type="ORF">COY31_02530</name>
</gene>
<dbReference type="EMBL" id="PFNM01000047">
    <property type="protein sequence ID" value="PIZ44478.1"/>
    <property type="molecule type" value="Genomic_DNA"/>
</dbReference>
<proteinExistence type="predicted"/>
<dbReference type="AlphaFoldDB" id="A0A2M7TF99"/>
<organism evidence="1 2">
    <name type="scientific">Candidatus Wolfebacteria bacterium CG_4_10_14_0_2_um_filter_39_18</name>
    <dbReference type="NCBI Taxonomy" id="1975061"/>
    <lineage>
        <taxon>Bacteria</taxon>
        <taxon>Candidatus Wolfeibacteriota</taxon>
    </lineage>
</organism>